<feature type="coiled-coil region" evidence="1">
    <location>
        <begin position="5"/>
        <end position="32"/>
    </location>
</feature>
<protein>
    <submittedName>
        <fullName evidence="2">Uncharacterized protein</fullName>
    </submittedName>
</protein>
<evidence type="ECO:0000313" key="2">
    <source>
        <dbReference type="EMBL" id="VVN20298.1"/>
    </source>
</evidence>
<dbReference type="EMBL" id="CABVHK010000015">
    <property type="protein sequence ID" value="VVN20298.1"/>
    <property type="molecule type" value="Genomic_DNA"/>
</dbReference>
<keyword evidence="1" id="KW-0175">Coiled coil</keyword>
<evidence type="ECO:0000256" key="1">
    <source>
        <dbReference type="SAM" id="Coils"/>
    </source>
</evidence>
<name>A0A5E6VS26_PSEFL</name>
<dbReference type="Proteomes" id="UP000326953">
    <property type="component" value="Unassembled WGS sequence"/>
</dbReference>
<proteinExistence type="predicted"/>
<evidence type="ECO:0000313" key="3">
    <source>
        <dbReference type="Proteomes" id="UP000326953"/>
    </source>
</evidence>
<dbReference type="AlphaFoldDB" id="A0A5E6VS26"/>
<reference evidence="2 3" key="1">
    <citation type="submission" date="2019-09" db="EMBL/GenBank/DDBJ databases">
        <authorList>
            <person name="Chandra G."/>
            <person name="Truman W A."/>
        </authorList>
    </citation>
    <scope>NUCLEOTIDE SEQUENCE [LARGE SCALE GENOMIC DNA]</scope>
    <source>
        <strain evidence="2">PS662</strain>
    </source>
</reference>
<sequence>MAAEFDRVTAERDALQQRLNAADQRIDELTTNHHAGSVCRGSVAMGTACGRCERCATLKIAASAKSGGEVKFKGMIETACGTFAIMIDEANVHYGWTFQRHPDGMWVSGRKATEAEMNAARAHAKILALF</sequence>
<gene>
    <name evidence="2" type="ORF">PS662_04330</name>
</gene>
<organism evidence="2 3">
    <name type="scientific">Pseudomonas fluorescens</name>
    <dbReference type="NCBI Taxonomy" id="294"/>
    <lineage>
        <taxon>Bacteria</taxon>
        <taxon>Pseudomonadati</taxon>
        <taxon>Pseudomonadota</taxon>
        <taxon>Gammaproteobacteria</taxon>
        <taxon>Pseudomonadales</taxon>
        <taxon>Pseudomonadaceae</taxon>
        <taxon>Pseudomonas</taxon>
    </lineage>
</organism>
<accession>A0A5E6VS26</accession>